<keyword evidence="5 7" id="KW-0378">Hydrolase</keyword>
<feature type="domain" description="UCH catalytic" evidence="10">
    <location>
        <begin position="15"/>
        <end position="240"/>
    </location>
</feature>
<keyword evidence="9" id="KW-0175">Coiled coil</keyword>
<dbReference type="EMBL" id="LUGH01000098">
    <property type="protein sequence ID" value="OBZ89377.1"/>
    <property type="molecule type" value="Genomic_DNA"/>
</dbReference>
<evidence type="ECO:0000313" key="11">
    <source>
        <dbReference type="EMBL" id="OBZ89377.1"/>
    </source>
</evidence>
<feature type="site" description="Important for enzyme activity" evidence="7">
    <location>
        <position position="194"/>
    </location>
</feature>
<evidence type="ECO:0000256" key="1">
    <source>
        <dbReference type="ARBA" id="ARBA00000707"/>
    </source>
</evidence>
<keyword evidence="3 7" id="KW-0645">Protease</keyword>
<dbReference type="STRING" id="101091.A0A1C7NJT2"/>
<keyword evidence="12" id="KW-1185">Reference proteome</keyword>
<evidence type="ECO:0000256" key="5">
    <source>
        <dbReference type="ARBA" id="ARBA00022801"/>
    </source>
</evidence>
<dbReference type="Proteomes" id="UP000093000">
    <property type="component" value="Unassembled WGS sequence"/>
</dbReference>
<comment type="catalytic activity">
    <reaction evidence="1 7 8">
        <text>Thiol-dependent hydrolysis of ester, thioester, amide, peptide and isopeptide bonds formed by the C-terminal Gly of ubiquitin (a 76-residue protein attached to proteins as an intracellular targeting signal).</text>
        <dbReference type="EC" id="3.4.19.12"/>
    </reaction>
</comment>
<dbReference type="PROSITE" id="PS52048">
    <property type="entry name" value="UCH_DOMAIN"/>
    <property type="match status" value="1"/>
</dbReference>
<comment type="similarity">
    <text evidence="2 7 8">Belongs to the peptidase C12 family.</text>
</comment>
<dbReference type="GO" id="GO:0006511">
    <property type="term" value="P:ubiquitin-dependent protein catabolic process"/>
    <property type="evidence" value="ECO:0007669"/>
    <property type="project" value="UniProtKB-UniRule"/>
</dbReference>
<dbReference type="InterPro" id="IPR038765">
    <property type="entry name" value="Papain-like_cys_pep_sf"/>
</dbReference>
<dbReference type="InterPro" id="IPR036959">
    <property type="entry name" value="Peptidase_C12_UCH_sf"/>
</dbReference>
<evidence type="ECO:0000256" key="9">
    <source>
        <dbReference type="SAM" id="Coils"/>
    </source>
</evidence>
<evidence type="ECO:0000313" key="12">
    <source>
        <dbReference type="Proteomes" id="UP000093000"/>
    </source>
</evidence>
<protein>
    <recommendedName>
        <fullName evidence="8">Ubiquitin carboxyl-terminal hydrolase</fullName>
        <ecNumber evidence="8">3.4.19.12</ecNumber>
    </recommendedName>
</protein>
<evidence type="ECO:0000256" key="8">
    <source>
        <dbReference type="RuleBase" id="RU361215"/>
    </source>
</evidence>
<evidence type="ECO:0000256" key="6">
    <source>
        <dbReference type="ARBA" id="ARBA00022807"/>
    </source>
</evidence>
<organism evidence="11 12">
    <name type="scientific">Choanephora cucurbitarum</name>
    <dbReference type="NCBI Taxonomy" id="101091"/>
    <lineage>
        <taxon>Eukaryota</taxon>
        <taxon>Fungi</taxon>
        <taxon>Fungi incertae sedis</taxon>
        <taxon>Mucoromycota</taxon>
        <taxon>Mucoromycotina</taxon>
        <taxon>Mucoromycetes</taxon>
        <taxon>Mucorales</taxon>
        <taxon>Mucorineae</taxon>
        <taxon>Choanephoraceae</taxon>
        <taxon>Choanephoroideae</taxon>
        <taxon>Choanephora</taxon>
    </lineage>
</organism>
<keyword evidence="6 7" id="KW-0788">Thiol protease</keyword>
<dbReference type="PROSITE" id="PS00018">
    <property type="entry name" value="EF_HAND_1"/>
    <property type="match status" value="1"/>
</dbReference>
<evidence type="ECO:0000256" key="3">
    <source>
        <dbReference type="ARBA" id="ARBA00022670"/>
    </source>
</evidence>
<accession>A0A1C7NJT2</accession>
<name>A0A1C7NJT2_9FUNG</name>
<evidence type="ECO:0000256" key="7">
    <source>
        <dbReference type="PROSITE-ProRule" id="PRU01393"/>
    </source>
</evidence>
<evidence type="ECO:0000256" key="4">
    <source>
        <dbReference type="ARBA" id="ARBA00022786"/>
    </source>
</evidence>
<dbReference type="PANTHER" id="PTHR10589:SF16">
    <property type="entry name" value="UBIQUITIN CARBOXYL-TERMINAL HYDROLASE ISOZYME L5"/>
    <property type="match status" value="1"/>
</dbReference>
<dbReference type="SUPFAM" id="SSF54001">
    <property type="entry name" value="Cysteine proteinases"/>
    <property type="match status" value="1"/>
</dbReference>
<dbReference type="InParanoid" id="A0A1C7NJT2"/>
<dbReference type="InterPro" id="IPR018247">
    <property type="entry name" value="EF_Hand_1_Ca_BS"/>
</dbReference>
<feature type="site" description="Transition state stabilizer" evidence="7">
    <location>
        <position position="90"/>
    </location>
</feature>
<keyword evidence="4 7" id="KW-0833">Ubl conjugation pathway</keyword>
<proteinExistence type="inferred from homology"/>
<dbReference type="OrthoDB" id="1924260at2759"/>
<evidence type="ECO:0000259" key="10">
    <source>
        <dbReference type="PROSITE" id="PS52048"/>
    </source>
</evidence>
<dbReference type="PANTHER" id="PTHR10589">
    <property type="entry name" value="UBIQUITIN CARBOXYL-TERMINAL HYDROLASE"/>
    <property type="match status" value="1"/>
</dbReference>
<dbReference type="PRINTS" id="PR00707">
    <property type="entry name" value="UBCTHYDRLASE"/>
</dbReference>
<dbReference type="Gene3D" id="3.40.532.10">
    <property type="entry name" value="Peptidase C12, ubiquitin carboxyl-terminal hydrolase"/>
    <property type="match status" value="1"/>
</dbReference>
<dbReference type="InterPro" id="IPR001578">
    <property type="entry name" value="Peptidase_C12_UCH"/>
</dbReference>
<comment type="caution">
    <text evidence="11">The sequence shown here is derived from an EMBL/GenBank/DDBJ whole genome shotgun (WGS) entry which is preliminary data.</text>
</comment>
<dbReference type="Pfam" id="PF01088">
    <property type="entry name" value="Peptidase_C12"/>
    <property type="match status" value="1"/>
</dbReference>
<sequence>MTTSELTEKAESNEKWGLIPSDPAVFDDMIQQYGVKDTIVQEVLTLDFEDLEKNGPVHGLIFISRYVEEELPSDFEKIDPDAEKVVFTAQVVTNVCGTLALLAVLFNADIERGEILNNFLEFTKGFSPVNRGICLGNSSEIHKIHDAYAIHNSQLEIDDTLSDVSEDGNIEFIDVDDFHYITYIYKDGYLWELDGLKYQPVKVATCNKDNWLDAVKPILQKRMDSSAQNELTFSLMAVTQDMYPCLLRRKDAYDKCIALTNGAFNRVFAPSTISKKKKACHNLLTLVNSPDAALMSDIWNSLQSGNTEFAKIKLEDFKQQAEALNNQLQLVKEQRDTARIDAERQKFDYTPFINSLLTKAYYHQLLEDNSRPKKRSRLSKS</sequence>
<dbReference type="AlphaFoldDB" id="A0A1C7NJT2"/>
<reference evidence="11 12" key="1">
    <citation type="submission" date="2016-03" db="EMBL/GenBank/DDBJ databases">
        <title>Choanephora cucurbitarum.</title>
        <authorList>
            <person name="Min B."/>
            <person name="Park H."/>
            <person name="Park J.-H."/>
            <person name="Shin H.-D."/>
            <person name="Choi I.-G."/>
        </authorList>
    </citation>
    <scope>NUCLEOTIDE SEQUENCE [LARGE SCALE GENOMIC DNA]</scope>
    <source>
        <strain evidence="11 12">KUS-F28377</strain>
    </source>
</reference>
<feature type="active site" description="Proton donor" evidence="7">
    <location>
        <position position="179"/>
    </location>
</feature>
<dbReference type="GO" id="GO:0016579">
    <property type="term" value="P:protein deubiquitination"/>
    <property type="evidence" value="ECO:0007669"/>
    <property type="project" value="TreeGrafter"/>
</dbReference>
<dbReference type="GO" id="GO:0004843">
    <property type="term" value="F:cysteine-type deubiquitinase activity"/>
    <property type="evidence" value="ECO:0007669"/>
    <property type="project" value="UniProtKB-UniRule"/>
</dbReference>
<evidence type="ECO:0000256" key="2">
    <source>
        <dbReference type="ARBA" id="ARBA00009326"/>
    </source>
</evidence>
<feature type="coiled-coil region" evidence="9">
    <location>
        <begin position="307"/>
        <end position="341"/>
    </location>
</feature>
<dbReference type="EC" id="3.4.19.12" evidence="8"/>
<gene>
    <name evidence="11" type="primary">UCHL5_0</name>
    <name evidence="11" type="ORF">A0J61_02574</name>
</gene>
<dbReference type="GO" id="GO:0005737">
    <property type="term" value="C:cytoplasm"/>
    <property type="evidence" value="ECO:0007669"/>
    <property type="project" value="TreeGrafter"/>
</dbReference>
<feature type="active site" description="Nucleophile" evidence="7">
    <location>
        <position position="96"/>
    </location>
</feature>